<dbReference type="Proteomes" id="UP001230207">
    <property type="component" value="Unassembled WGS sequence"/>
</dbReference>
<name>A0ABU0BIN6_9HYPH</name>
<dbReference type="InterPro" id="IPR007337">
    <property type="entry name" value="RelB/DinJ"/>
</dbReference>
<evidence type="ECO:0000256" key="1">
    <source>
        <dbReference type="ARBA" id="ARBA00010562"/>
    </source>
</evidence>
<comment type="similarity">
    <text evidence="1">Belongs to the RelB/DinJ antitoxin family.</text>
</comment>
<dbReference type="InterPro" id="IPR026262">
    <property type="entry name" value="DinJ"/>
</dbReference>
<protein>
    <submittedName>
        <fullName evidence="4">DNA-damage-inducible protein J</fullName>
    </submittedName>
</protein>
<dbReference type="PANTHER" id="PTHR38781">
    <property type="entry name" value="ANTITOXIN DINJ-RELATED"/>
    <property type="match status" value="1"/>
</dbReference>
<feature type="compositionally biased region" description="Basic and acidic residues" evidence="3">
    <location>
        <begin position="70"/>
        <end position="84"/>
    </location>
</feature>
<dbReference type="PANTHER" id="PTHR38781:SF1">
    <property type="entry name" value="ANTITOXIN DINJ-RELATED"/>
    <property type="match status" value="1"/>
</dbReference>
<dbReference type="InterPro" id="IPR013321">
    <property type="entry name" value="Arc_rbn_hlx_hlx"/>
</dbReference>
<dbReference type="Gene3D" id="1.10.1220.10">
    <property type="entry name" value="Met repressor-like"/>
    <property type="match status" value="1"/>
</dbReference>
<feature type="region of interest" description="Disordered" evidence="3">
    <location>
        <begin position="58"/>
        <end position="84"/>
    </location>
</feature>
<evidence type="ECO:0000256" key="3">
    <source>
        <dbReference type="SAM" id="MobiDB-lite"/>
    </source>
</evidence>
<dbReference type="PIRSF" id="PIRSF003108">
    <property type="entry name" value="DinJ"/>
    <property type="match status" value="1"/>
</dbReference>
<evidence type="ECO:0000256" key="2">
    <source>
        <dbReference type="ARBA" id="ARBA00022649"/>
    </source>
</evidence>
<evidence type="ECO:0000313" key="5">
    <source>
        <dbReference type="Proteomes" id="UP001230207"/>
    </source>
</evidence>
<dbReference type="RefSeq" id="WP_307225909.1">
    <property type="nucleotide sequence ID" value="NZ_JAUSVF010000001.1"/>
</dbReference>
<evidence type="ECO:0000313" key="4">
    <source>
        <dbReference type="EMBL" id="MDQ0318123.1"/>
    </source>
</evidence>
<accession>A0ABU0BIN6</accession>
<keyword evidence="2" id="KW-1277">Toxin-antitoxin system</keyword>
<gene>
    <name evidence="4" type="ORF">QO002_000261</name>
</gene>
<dbReference type="EMBL" id="JAUSVF010000001">
    <property type="protein sequence ID" value="MDQ0318123.1"/>
    <property type="molecule type" value="Genomic_DNA"/>
</dbReference>
<reference evidence="4 5" key="1">
    <citation type="submission" date="2023-07" db="EMBL/GenBank/DDBJ databases">
        <title>Genomic Encyclopedia of Type Strains, Phase IV (KMG-IV): sequencing the most valuable type-strain genomes for metagenomic binning, comparative biology and taxonomic classification.</title>
        <authorList>
            <person name="Goeker M."/>
        </authorList>
    </citation>
    <scope>NUCLEOTIDE SEQUENCE [LARGE SCALE GENOMIC DNA]</scope>
    <source>
        <strain evidence="4 5">DSM 1112</strain>
    </source>
</reference>
<sequence length="84" mass="9501">MTADTIIRARIDSGTKQRAIEALSAMGLSLSDAIRMLMLRIAEERRLPFELKVPEYEEADADMPAGQPVRRVESGEDLFRDLEH</sequence>
<comment type="caution">
    <text evidence="4">The sequence shown here is derived from an EMBL/GenBank/DDBJ whole genome shotgun (WGS) entry which is preliminary data.</text>
</comment>
<proteinExistence type="inferred from homology"/>
<dbReference type="NCBIfam" id="TIGR02384">
    <property type="entry name" value="RelB_DinJ"/>
    <property type="match status" value="1"/>
</dbReference>
<dbReference type="Pfam" id="PF04221">
    <property type="entry name" value="RelB"/>
    <property type="match status" value="1"/>
</dbReference>
<keyword evidence="5" id="KW-1185">Reference proteome</keyword>
<organism evidence="4 5">
    <name type="scientific">Pararhizobium capsulatum DSM 1112</name>
    <dbReference type="NCBI Taxonomy" id="1121113"/>
    <lineage>
        <taxon>Bacteria</taxon>
        <taxon>Pseudomonadati</taxon>
        <taxon>Pseudomonadota</taxon>
        <taxon>Alphaproteobacteria</taxon>
        <taxon>Hyphomicrobiales</taxon>
        <taxon>Rhizobiaceae</taxon>
        <taxon>Rhizobium/Agrobacterium group</taxon>
        <taxon>Pararhizobium</taxon>
    </lineage>
</organism>